<keyword evidence="3" id="KW-0547">Nucleotide-binding</keyword>
<dbReference type="PATRIC" id="fig|1121307.3.peg.1174"/>
<dbReference type="EC" id="3.6.1.41" evidence="1"/>
<keyword evidence="2" id="KW-0479">Metal-binding</keyword>
<dbReference type="NCBIfam" id="TIGR00488">
    <property type="entry name" value="bis(5'-nucleosyl)-tetraphosphatase (symmetrical) YqeK"/>
    <property type="match status" value="1"/>
</dbReference>
<evidence type="ECO:0000313" key="8">
    <source>
        <dbReference type="EMBL" id="KMT21556.1"/>
    </source>
</evidence>
<keyword evidence="5" id="KW-0408">Iron</keyword>
<sequence length="192" mass="21941">MLYDKIRAFTRESLNEKKFNHCVRVEKMAIKLSKVYGIDEEKTKIAAIAHDCAKFFSGDKMLSYMKKHNECIDEIQMNVPYLLHGPVGALRLKEKFNINDEDILNSIAYHTTGRKGMSTLEKIIYIADLIEEGRDFKGVEEIRKEAFKNLDKALIMGCNTTMSYVMLKGQIIHPSTVELRNSLILSGGNKCE</sequence>
<dbReference type="STRING" id="1121307.CLCY_2c03180"/>
<comment type="caution">
    <text evidence="8">The sequence shown here is derived from an EMBL/GenBank/DDBJ whole genome shotgun (WGS) entry which is preliminary data.</text>
</comment>
<dbReference type="Gene3D" id="1.10.3210.10">
    <property type="entry name" value="Hypothetical protein af1432"/>
    <property type="match status" value="1"/>
</dbReference>
<proteinExistence type="predicted"/>
<dbReference type="PANTHER" id="PTHR35795:SF1">
    <property type="entry name" value="BIS(5'-NUCLEOSYL)-TETRAPHOSPHATASE, SYMMETRICAL"/>
    <property type="match status" value="1"/>
</dbReference>
<organism evidence="8 9">
    <name type="scientific">Clostridium cylindrosporum DSM 605</name>
    <dbReference type="NCBI Taxonomy" id="1121307"/>
    <lineage>
        <taxon>Bacteria</taxon>
        <taxon>Bacillati</taxon>
        <taxon>Bacillota</taxon>
        <taxon>Clostridia</taxon>
        <taxon>Eubacteriales</taxon>
        <taxon>Clostridiaceae</taxon>
        <taxon>Clostridium</taxon>
    </lineage>
</organism>
<protein>
    <recommendedName>
        <fullName evidence="1">bis(5'-nucleosyl)-tetraphosphatase (symmetrical)</fullName>
        <ecNumber evidence="1">3.6.1.41</ecNumber>
    </recommendedName>
</protein>
<feature type="domain" description="HD/PDEase" evidence="7">
    <location>
        <begin position="14"/>
        <end position="142"/>
    </location>
</feature>
<dbReference type="InterPro" id="IPR051094">
    <property type="entry name" value="Diverse_Catalytic_Enzymes"/>
</dbReference>
<dbReference type="Proteomes" id="UP000036756">
    <property type="component" value="Unassembled WGS sequence"/>
</dbReference>
<dbReference type="RefSeq" id="WP_048570984.1">
    <property type="nucleotide sequence ID" value="NZ_LFVU01000027.1"/>
</dbReference>
<dbReference type="GO" id="GO:0000166">
    <property type="term" value="F:nucleotide binding"/>
    <property type="evidence" value="ECO:0007669"/>
    <property type="project" value="UniProtKB-KW"/>
</dbReference>
<comment type="catalytic activity">
    <reaction evidence="6">
        <text>P(1),P(4)-bis(5'-adenosyl) tetraphosphate + H2O = 2 ADP + 2 H(+)</text>
        <dbReference type="Rhea" id="RHEA:24252"/>
        <dbReference type="ChEBI" id="CHEBI:15377"/>
        <dbReference type="ChEBI" id="CHEBI:15378"/>
        <dbReference type="ChEBI" id="CHEBI:58141"/>
        <dbReference type="ChEBI" id="CHEBI:456216"/>
        <dbReference type="EC" id="3.6.1.41"/>
    </reaction>
</comment>
<evidence type="ECO:0000256" key="2">
    <source>
        <dbReference type="ARBA" id="ARBA00022723"/>
    </source>
</evidence>
<dbReference type="SMART" id="SM00471">
    <property type="entry name" value="HDc"/>
    <property type="match status" value="1"/>
</dbReference>
<dbReference type="SUPFAM" id="SSF109604">
    <property type="entry name" value="HD-domain/PDEase-like"/>
    <property type="match status" value="1"/>
</dbReference>
<dbReference type="Pfam" id="PF01966">
    <property type="entry name" value="HD"/>
    <property type="match status" value="1"/>
</dbReference>
<evidence type="ECO:0000313" key="9">
    <source>
        <dbReference type="Proteomes" id="UP000036756"/>
    </source>
</evidence>
<dbReference type="AlphaFoldDB" id="A0A0J8G1C8"/>
<keyword evidence="4" id="KW-0378">Hydrolase</keyword>
<evidence type="ECO:0000256" key="5">
    <source>
        <dbReference type="ARBA" id="ARBA00023004"/>
    </source>
</evidence>
<name>A0A0J8G1C8_CLOCY</name>
<evidence type="ECO:0000256" key="1">
    <source>
        <dbReference type="ARBA" id="ARBA00012506"/>
    </source>
</evidence>
<gene>
    <name evidence="8" type="ORF">CLCY_2c03180</name>
</gene>
<evidence type="ECO:0000256" key="4">
    <source>
        <dbReference type="ARBA" id="ARBA00022801"/>
    </source>
</evidence>
<dbReference type="InterPro" id="IPR003607">
    <property type="entry name" value="HD/PDEase_dom"/>
</dbReference>
<dbReference type="GO" id="GO:0046872">
    <property type="term" value="F:metal ion binding"/>
    <property type="evidence" value="ECO:0007669"/>
    <property type="project" value="UniProtKB-KW"/>
</dbReference>
<dbReference type="EMBL" id="LFVU01000027">
    <property type="protein sequence ID" value="KMT21556.1"/>
    <property type="molecule type" value="Genomic_DNA"/>
</dbReference>
<dbReference type="GO" id="GO:0008803">
    <property type="term" value="F:bis(5'-nucleosyl)-tetraphosphatase (symmetrical) activity"/>
    <property type="evidence" value="ECO:0007669"/>
    <property type="project" value="UniProtKB-EC"/>
</dbReference>
<keyword evidence="9" id="KW-1185">Reference proteome</keyword>
<evidence type="ECO:0000259" key="7">
    <source>
        <dbReference type="SMART" id="SM00471"/>
    </source>
</evidence>
<evidence type="ECO:0000256" key="3">
    <source>
        <dbReference type="ARBA" id="ARBA00022741"/>
    </source>
</evidence>
<dbReference type="PANTHER" id="PTHR35795">
    <property type="entry name" value="SLR1885 PROTEIN"/>
    <property type="match status" value="1"/>
</dbReference>
<dbReference type="InterPro" id="IPR006674">
    <property type="entry name" value="HD_domain"/>
</dbReference>
<dbReference type="CDD" id="cd00077">
    <property type="entry name" value="HDc"/>
    <property type="match status" value="1"/>
</dbReference>
<reference evidence="8 9" key="1">
    <citation type="submission" date="2015-06" db="EMBL/GenBank/DDBJ databases">
        <title>Draft genome sequence of the purine-degrading Clostridium cylindrosporum HC-1 (DSM 605).</title>
        <authorList>
            <person name="Poehlein A."/>
            <person name="Schiel-Bengelsdorf B."/>
            <person name="Bengelsdorf F."/>
            <person name="Daniel R."/>
            <person name="Duerre P."/>
        </authorList>
    </citation>
    <scope>NUCLEOTIDE SEQUENCE [LARGE SCALE GENOMIC DNA]</scope>
    <source>
        <strain evidence="8 9">DSM 605</strain>
    </source>
</reference>
<dbReference type="InterPro" id="IPR005249">
    <property type="entry name" value="YqeK"/>
</dbReference>
<evidence type="ECO:0000256" key="6">
    <source>
        <dbReference type="ARBA" id="ARBA00049417"/>
    </source>
</evidence>
<accession>A0A0J8G1C8</accession>
<dbReference type="OrthoDB" id="5295945at2"/>